<feature type="transmembrane region" description="Helical" evidence="11">
    <location>
        <begin position="69"/>
        <end position="87"/>
    </location>
</feature>
<keyword evidence="4" id="KW-0479">Metal-binding</keyword>
<comment type="cofactor">
    <cofactor evidence="10">
        <name>Zn(2+)</name>
        <dbReference type="ChEBI" id="CHEBI:29105"/>
    </cofactor>
    <text evidence="10">Binds 1 zinc ion per subunit.</text>
</comment>
<dbReference type="EMBL" id="FNWU01000027">
    <property type="protein sequence ID" value="SEH67036.1"/>
    <property type="molecule type" value="Genomic_DNA"/>
</dbReference>
<dbReference type="GO" id="GO:0004222">
    <property type="term" value="F:metalloendopeptidase activity"/>
    <property type="evidence" value="ECO:0007669"/>
    <property type="project" value="InterPro"/>
</dbReference>
<evidence type="ECO:0000256" key="2">
    <source>
        <dbReference type="ARBA" id="ARBA00022670"/>
    </source>
</evidence>
<evidence type="ECO:0000256" key="11">
    <source>
        <dbReference type="SAM" id="Phobius"/>
    </source>
</evidence>
<proteinExistence type="inferred from homology"/>
<dbReference type="PANTHER" id="PTHR43221">
    <property type="entry name" value="PROTEASE HTPX"/>
    <property type="match status" value="1"/>
</dbReference>
<feature type="transmembrane region" description="Helical" evidence="11">
    <location>
        <begin position="12"/>
        <end position="33"/>
    </location>
</feature>
<dbReference type="RefSeq" id="WP_092818003.1">
    <property type="nucleotide sequence ID" value="NZ_FNWU01000027.1"/>
</dbReference>
<dbReference type="OrthoDB" id="186977at2157"/>
<gene>
    <name evidence="13" type="ORF">SAMN05192561_1277</name>
</gene>
<evidence type="ECO:0000256" key="1">
    <source>
        <dbReference type="ARBA" id="ARBA00022475"/>
    </source>
</evidence>
<dbReference type="STRING" id="1267564.SAMN05192561_1277"/>
<keyword evidence="13" id="KW-0346">Stress response</keyword>
<evidence type="ECO:0000256" key="5">
    <source>
        <dbReference type="ARBA" id="ARBA00022801"/>
    </source>
</evidence>
<protein>
    <submittedName>
        <fullName evidence="13">Heat shock protein HtpX</fullName>
    </submittedName>
</protein>
<dbReference type="GO" id="GO:0046872">
    <property type="term" value="F:metal ion binding"/>
    <property type="evidence" value="ECO:0007669"/>
    <property type="project" value="UniProtKB-KW"/>
</dbReference>
<keyword evidence="3 11" id="KW-0812">Transmembrane</keyword>
<comment type="similarity">
    <text evidence="10">Belongs to the peptidase M48 family.</text>
</comment>
<name>A0A1H6JWR5_9EURY</name>
<evidence type="ECO:0000313" key="14">
    <source>
        <dbReference type="Proteomes" id="UP000199215"/>
    </source>
</evidence>
<accession>A0A1H6JWR5</accession>
<evidence type="ECO:0000256" key="6">
    <source>
        <dbReference type="ARBA" id="ARBA00022833"/>
    </source>
</evidence>
<keyword evidence="6 10" id="KW-0862">Zinc</keyword>
<organism evidence="13 14">
    <name type="scientific">Halopenitus malekzadehii</name>
    <dbReference type="NCBI Taxonomy" id="1267564"/>
    <lineage>
        <taxon>Archaea</taxon>
        <taxon>Methanobacteriati</taxon>
        <taxon>Methanobacteriota</taxon>
        <taxon>Stenosarchaea group</taxon>
        <taxon>Halobacteria</taxon>
        <taxon>Halobacteriales</taxon>
        <taxon>Haloferacaceae</taxon>
        <taxon>Halopenitus</taxon>
    </lineage>
</organism>
<dbReference type="PANTHER" id="PTHR43221:SF2">
    <property type="entry name" value="PROTEASE HTPX HOMOLOG"/>
    <property type="match status" value="1"/>
</dbReference>
<keyword evidence="8 10" id="KW-0482">Metalloprotease</keyword>
<keyword evidence="14" id="KW-1185">Reference proteome</keyword>
<keyword evidence="9 11" id="KW-0472">Membrane</keyword>
<evidence type="ECO:0000313" key="13">
    <source>
        <dbReference type="EMBL" id="SEH67036.1"/>
    </source>
</evidence>
<evidence type="ECO:0000256" key="7">
    <source>
        <dbReference type="ARBA" id="ARBA00022989"/>
    </source>
</evidence>
<sequence length="315" mass="33917">MQVTTRTQLSFILRTIVALCLVGVAALVVFGIVGAIGAFLGWYGLGYVLGLFGMATGDETRFYVFLERSGVWLLATFVILAIIWSAHRARVAVNEFRSALLADADTDSDVLSDRVRKLAIQANTPTPAVQVLDVDDPVTFTLGSGGDATIVVSCSIIDRLDNNELDAVLAHELAHLKNHDTRIIASALLPLLVVDELSPDRPAGGIGELITYAIGIVLSTYIQFSVALLSRGREGAADIAAARIVGSPATVANALAKLDKEYCTPTMDKRSWAHATSALNILPVENEQVRTGPFQTHPPTETRIERLRSLERNAK</sequence>
<feature type="transmembrane region" description="Helical" evidence="11">
    <location>
        <begin position="39"/>
        <end position="57"/>
    </location>
</feature>
<dbReference type="Gene3D" id="3.30.2010.10">
    <property type="entry name" value="Metalloproteases ('zincins'), catalytic domain"/>
    <property type="match status" value="1"/>
</dbReference>
<evidence type="ECO:0000256" key="4">
    <source>
        <dbReference type="ARBA" id="ARBA00022723"/>
    </source>
</evidence>
<dbReference type="AlphaFoldDB" id="A0A1H6JWR5"/>
<keyword evidence="1" id="KW-1003">Cell membrane</keyword>
<keyword evidence="2 10" id="KW-0645">Protease</keyword>
<evidence type="ECO:0000259" key="12">
    <source>
        <dbReference type="Pfam" id="PF01435"/>
    </source>
</evidence>
<keyword evidence="7 11" id="KW-1133">Transmembrane helix</keyword>
<dbReference type="Pfam" id="PF01435">
    <property type="entry name" value="Peptidase_M48"/>
    <property type="match status" value="1"/>
</dbReference>
<evidence type="ECO:0000256" key="3">
    <source>
        <dbReference type="ARBA" id="ARBA00022692"/>
    </source>
</evidence>
<dbReference type="Proteomes" id="UP000199215">
    <property type="component" value="Unassembled WGS sequence"/>
</dbReference>
<evidence type="ECO:0000256" key="9">
    <source>
        <dbReference type="ARBA" id="ARBA00023136"/>
    </source>
</evidence>
<dbReference type="GO" id="GO:0006508">
    <property type="term" value="P:proteolysis"/>
    <property type="evidence" value="ECO:0007669"/>
    <property type="project" value="UniProtKB-KW"/>
</dbReference>
<dbReference type="InterPro" id="IPR001915">
    <property type="entry name" value="Peptidase_M48"/>
</dbReference>
<feature type="domain" description="Peptidase M48" evidence="12">
    <location>
        <begin position="111"/>
        <end position="310"/>
    </location>
</feature>
<evidence type="ECO:0000256" key="8">
    <source>
        <dbReference type="ARBA" id="ARBA00023049"/>
    </source>
</evidence>
<evidence type="ECO:0000256" key="10">
    <source>
        <dbReference type="RuleBase" id="RU003983"/>
    </source>
</evidence>
<dbReference type="InterPro" id="IPR050083">
    <property type="entry name" value="HtpX_protease"/>
</dbReference>
<keyword evidence="5 10" id="KW-0378">Hydrolase</keyword>
<reference evidence="13 14" key="1">
    <citation type="submission" date="2016-10" db="EMBL/GenBank/DDBJ databases">
        <authorList>
            <person name="de Groot N.N."/>
        </authorList>
    </citation>
    <scope>NUCLEOTIDE SEQUENCE [LARGE SCALE GENOMIC DNA]</scope>
    <source>
        <strain evidence="13 14">IBRC-M10418</strain>
    </source>
</reference>